<organism evidence="2 3">
    <name type="scientific">Pleurodeles waltl</name>
    <name type="common">Iberian ribbed newt</name>
    <dbReference type="NCBI Taxonomy" id="8319"/>
    <lineage>
        <taxon>Eukaryota</taxon>
        <taxon>Metazoa</taxon>
        <taxon>Chordata</taxon>
        <taxon>Craniata</taxon>
        <taxon>Vertebrata</taxon>
        <taxon>Euteleostomi</taxon>
        <taxon>Amphibia</taxon>
        <taxon>Batrachia</taxon>
        <taxon>Caudata</taxon>
        <taxon>Salamandroidea</taxon>
        <taxon>Salamandridae</taxon>
        <taxon>Pleurodelinae</taxon>
        <taxon>Pleurodeles</taxon>
    </lineage>
</organism>
<gene>
    <name evidence="2" type="ORF">NDU88_011036</name>
</gene>
<feature type="compositionally biased region" description="Basic and acidic residues" evidence="1">
    <location>
        <begin position="81"/>
        <end position="95"/>
    </location>
</feature>
<reference evidence="2" key="1">
    <citation type="journal article" date="2022" name="bioRxiv">
        <title>Sequencing and chromosome-scale assembly of the giantPleurodeles waltlgenome.</title>
        <authorList>
            <person name="Brown T."/>
            <person name="Elewa A."/>
            <person name="Iarovenko S."/>
            <person name="Subramanian E."/>
            <person name="Araus A.J."/>
            <person name="Petzold A."/>
            <person name="Susuki M."/>
            <person name="Suzuki K.-i.T."/>
            <person name="Hayashi T."/>
            <person name="Toyoda A."/>
            <person name="Oliveira C."/>
            <person name="Osipova E."/>
            <person name="Leigh N.D."/>
            <person name="Simon A."/>
            <person name="Yun M.H."/>
        </authorList>
    </citation>
    <scope>NUCLEOTIDE SEQUENCE</scope>
    <source>
        <strain evidence="2">20211129_DDA</strain>
        <tissue evidence="2">Liver</tissue>
    </source>
</reference>
<keyword evidence="3" id="KW-1185">Reference proteome</keyword>
<proteinExistence type="predicted"/>
<dbReference type="AlphaFoldDB" id="A0AAV7R0F4"/>
<name>A0AAV7R0F4_PLEWA</name>
<comment type="caution">
    <text evidence="2">The sequence shown here is derived from an EMBL/GenBank/DDBJ whole genome shotgun (WGS) entry which is preliminary data.</text>
</comment>
<protein>
    <submittedName>
        <fullName evidence="2">Uncharacterized protein</fullName>
    </submittedName>
</protein>
<evidence type="ECO:0000313" key="2">
    <source>
        <dbReference type="EMBL" id="KAJ1144739.1"/>
    </source>
</evidence>
<accession>A0AAV7R0F4</accession>
<feature type="region of interest" description="Disordered" evidence="1">
    <location>
        <begin position="58"/>
        <end position="110"/>
    </location>
</feature>
<feature type="compositionally biased region" description="Polar residues" evidence="1">
    <location>
        <begin position="101"/>
        <end position="110"/>
    </location>
</feature>
<dbReference type="Proteomes" id="UP001066276">
    <property type="component" value="Chromosome 6"/>
</dbReference>
<dbReference type="EMBL" id="JANPWB010000010">
    <property type="protein sequence ID" value="KAJ1144739.1"/>
    <property type="molecule type" value="Genomic_DNA"/>
</dbReference>
<sequence length="121" mass="14058">MKHGFPIIFPRFYSIHQFYRALVYLTLGFPSAIEIGWTMEEYLDCVGPLKVELIAKKKGQKRKSKVFGEGPSAKKGTPLRNKTEMAQENFEGDRRKRERTATQLKDITTSRHQLQLRTTQL</sequence>
<evidence type="ECO:0000256" key="1">
    <source>
        <dbReference type="SAM" id="MobiDB-lite"/>
    </source>
</evidence>
<evidence type="ECO:0000313" key="3">
    <source>
        <dbReference type="Proteomes" id="UP001066276"/>
    </source>
</evidence>